<evidence type="ECO:0000313" key="2">
    <source>
        <dbReference type="Proteomes" id="UP000694865"/>
    </source>
</evidence>
<gene>
    <name evidence="3" type="primary">LOC102807052</name>
</gene>
<reference evidence="3" key="1">
    <citation type="submission" date="2025-08" db="UniProtKB">
        <authorList>
            <consortium name="RefSeq"/>
        </authorList>
    </citation>
    <scope>IDENTIFICATION</scope>
    <source>
        <tissue evidence="3">Testes</tissue>
    </source>
</reference>
<feature type="compositionally biased region" description="Basic and acidic residues" evidence="1">
    <location>
        <begin position="597"/>
        <end position="606"/>
    </location>
</feature>
<evidence type="ECO:0000256" key="1">
    <source>
        <dbReference type="SAM" id="MobiDB-lite"/>
    </source>
</evidence>
<dbReference type="PANTHER" id="PTHR46299:SF4">
    <property type="entry name" value="VON WILLEBRAND FACTOR A DOMAIN-CONTAINING PROTEIN 5B1-LIKE"/>
    <property type="match status" value="1"/>
</dbReference>
<dbReference type="InterPro" id="IPR052627">
    <property type="entry name" value="VWA_domain-containing"/>
</dbReference>
<dbReference type="PANTHER" id="PTHR46299">
    <property type="entry name" value="VON WILLEBRAND FACTOR A DOMAIN-CONTAINING PROTEIN 5B2-RELATED"/>
    <property type="match status" value="1"/>
</dbReference>
<organism evidence="2 3">
    <name type="scientific">Saccoglossus kowalevskii</name>
    <name type="common">Acorn worm</name>
    <dbReference type="NCBI Taxonomy" id="10224"/>
    <lineage>
        <taxon>Eukaryota</taxon>
        <taxon>Metazoa</taxon>
        <taxon>Hemichordata</taxon>
        <taxon>Enteropneusta</taxon>
        <taxon>Harrimaniidae</taxon>
        <taxon>Saccoglossus</taxon>
    </lineage>
</organism>
<feature type="compositionally biased region" description="Basic and acidic residues" evidence="1">
    <location>
        <begin position="620"/>
        <end position="630"/>
    </location>
</feature>
<dbReference type="Proteomes" id="UP000694865">
    <property type="component" value="Unplaced"/>
</dbReference>
<keyword evidence="2" id="KW-1185">Reference proteome</keyword>
<sequence length="832" mass="92729">MQSKVISSVKKALQPFISEVTIEWSLPAGLQVSQSFTETPTLMPGERLIIYGILYDTCAVTRQSEETTSAPKRSPYNEKVSSKDICSYDEVTNVNNNNVDELKPVPQVNHLDSSALVALRQKLSRDESESDKNEVEEIVDDQVQQRYFDILSRSGRALSNPETAFDSALLRKLLDSLAEEQRAKAVRKEERRAKYRERLTNNNGPRRKISDIVLAPFSSEWDNLLQGLEPSPCDSLFRFSWDEDGLLPLKEGGKEGVAVLRGLFCGRPFHCQIYFDLSSIIDGSPRSLNEEEFFDDTVHRLAAKSCIQAVESLYYQTANNEAAAKDGNTTSCDVINDCESSAKLKTKSVEISEASGVISRQTTFVTVNQETNEELPNFVQTQSINRGIQKTIFRRCSQRRSGYTAGLGRRLDASFNDTDEDVFLSTGFPDPLSNSSHPIYSGGCPLDEYVDPPSPSPTYLTKGTMFGRHFSFSTSISSTAINNDERSSSLKKKATSLLAGKLSRGRLGSVPSKKPMFKAFIPDRTLSTEMVELISLVDLQMACGAWELNYKLAEAIDIPLESLRRSSPLCYMRPPACTCGQEIQIRVEDLSEEVDSGEERESDDRGSSASTPGTLRRQQRVSEDDAHTAELVDGDIPGQSDDNPDCDLPKTTPKKINAKSRQGSREVPVTQSEKRETIALFPESGMTKRRKFSTSKDSKDSSLSMHNSSQEIPSKRPESYRFGRFSTTDEEFSEFSDVFSPTSPPDFGTPIFRIDDEETNQLWATSLALSWLEYKCSSFFEEWELIAAKADRWLSVQNLPNGFDLPSLKAAAAQVLVLLGRPKLQRQASVGQ</sequence>
<evidence type="ECO:0000313" key="3">
    <source>
        <dbReference type="RefSeq" id="XP_006824545.1"/>
    </source>
</evidence>
<accession>A0ABM0MX04</accession>
<proteinExistence type="predicted"/>
<feature type="region of interest" description="Disordered" evidence="1">
    <location>
        <begin position="590"/>
        <end position="720"/>
    </location>
</feature>
<dbReference type="RefSeq" id="XP_006824545.1">
    <property type="nucleotide sequence ID" value="XM_006824482.1"/>
</dbReference>
<dbReference type="GeneID" id="102807052"/>
<name>A0ABM0MX04_SACKO</name>
<protein>
    <submittedName>
        <fullName evidence="3">von Willebrand factor A domain-containing protein 5B1-like</fullName>
    </submittedName>
</protein>